<feature type="transmembrane region" description="Helical" evidence="1">
    <location>
        <begin position="324"/>
        <end position="346"/>
    </location>
</feature>
<feature type="transmembrane region" description="Helical" evidence="1">
    <location>
        <begin position="238"/>
        <end position="258"/>
    </location>
</feature>
<dbReference type="EMBL" id="PUIQ01000105">
    <property type="protein sequence ID" value="PQP07761.1"/>
    <property type="molecule type" value="Genomic_DNA"/>
</dbReference>
<evidence type="ECO:0000259" key="2">
    <source>
        <dbReference type="Pfam" id="PF22895"/>
    </source>
</evidence>
<comment type="caution">
    <text evidence="3">The sequence shown here is derived from an EMBL/GenBank/DDBJ whole genome shotgun (WGS) entry which is preliminary data.</text>
</comment>
<keyword evidence="1" id="KW-0472">Membrane</keyword>
<keyword evidence="1" id="KW-0812">Transmembrane</keyword>
<feature type="domain" description="DUF7024" evidence="2">
    <location>
        <begin position="624"/>
        <end position="756"/>
    </location>
</feature>
<dbReference type="Pfam" id="PF22895">
    <property type="entry name" value="DUF7024"/>
    <property type="match status" value="1"/>
</dbReference>
<gene>
    <name evidence="3" type="ORF">C5615_37375</name>
</gene>
<keyword evidence="1" id="KW-1133">Transmembrane helix</keyword>
<dbReference type="InterPro" id="IPR054288">
    <property type="entry name" value="DUF7024"/>
</dbReference>
<feature type="transmembrane region" description="Helical" evidence="1">
    <location>
        <begin position="141"/>
        <end position="160"/>
    </location>
</feature>
<proteinExistence type="predicted"/>
<dbReference type="AlphaFoldDB" id="A0A2S8HZ63"/>
<feature type="transmembrane region" description="Helical" evidence="1">
    <location>
        <begin position="389"/>
        <end position="409"/>
    </location>
</feature>
<reference evidence="3 4" key="1">
    <citation type="submission" date="2018-02" db="EMBL/GenBank/DDBJ databases">
        <title>Draft genome sequencing of Burkholderia cepacia Y14-15.</title>
        <authorList>
            <person name="Zheng B.-X."/>
        </authorList>
    </citation>
    <scope>NUCLEOTIDE SEQUENCE [LARGE SCALE GENOMIC DNA]</scope>
    <source>
        <strain evidence="3 4">Y14-15</strain>
    </source>
</reference>
<protein>
    <submittedName>
        <fullName evidence="3">Sugar translocase</fullName>
    </submittedName>
</protein>
<feature type="transmembrane region" description="Helical" evidence="1">
    <location>
        <begin position="20"/>
        <end position="40"/>
    </location>
</feature>
<dbReference type="Proteomes" id="UP000238206">
    <property type="component" value="Unassembled WGS sequence"/>
</dbReference>
<organism evidence="3 4">
    <name type="scientific">Burkholderia cepacia</name>
    <name type="common">Pseudomonas cepacia</name>
    <dbReference type="NCBI Taxonomy" id="292"/>
    <lineage>
        <taxon>Bacteria</taxon>
        <taxon>Pseudomonadati</taxon>
        <taxon>Pseudomonadota</taxon>
        <taxon>Betaproteobacteria</taxon>
        <taxon>Burkholderiales</taxon>
        <taxon>Burkholderiaceae</taxon>
        <taxon>Burkholderia</taxon>
        <taxon>Burkholderia cepacia complex</taxon>
    </lineage>
</organism>
<evidence type="ECO:0000313" key="4">
    <source>
        <dbReference type="Proteomes" id="UP000238206"/>
    </source>
</evidence>
<feature type="transmembrane region" description="Helical" evidence="1">
    <location>
        <begin position="204"/>
        <end position="226"/>
    </location>
</feature>
<evidence type="ECO:0000313" key="3">
    <source>
        <dbReference type="EMBL" id="PQP07761.1"/>
    </source>
</evidence>
<name>A0A2S8HZ63_BURCE</name>
<evidence type="ECO:0000256" key="1">
    <source>
        <dbReference type="SAM" id="Phobius"/>
    </source>
</evidence>
<feature type="transmembrane region" description="Helical" evidence="1">
    <location>
        <begin position="358"/>
        <end position="383"/>
    </location>
</feature>
<accession>A0A2S8HZ63</accession>
<feature type="transmembrane region" description="Helical" evidence="1">
    <location>
        <begin position="118"/>
        <end position="135"/>
    </location>
</feature>
<feature type="transmembrane region" description="Helical" evidence="1">
    <location>
        <begin position="421"/>
        <end position="436"/>
    </location>
</feature>
<sequence>MNDRPPCRISHMQSSEKRLVSEWTFSGALMVVCLVAAWQLSGAAYLGLHLPLIYGSDGIFTLSLIELAVRSHWFFSTELLGAPFGANLYDYPIPDSGSMLVLKVLGRTFGNPATALDLYYLIGFPLNAIAAYWVLRKLQISKVLSFAGGFIFTLLPFHFLRLHHLFYTWYFAAPMFVWFAKRIWDGELSFSLQRRAVKRTLFDALILLVLSCFGVYYAFFGVLCLLTAGIARSVQQKAIKAILPAVVAVAIVSFGIVANVSPNLIYRMQHGVNQEAAWRSPSEAEQYGLKIDQLLLPRPDHRYKPFARLTADYSTTFPLVNENAFASLGIIGSVGLLSLVIFVVAPTRRRAPEELLQFLASLTIVLVLFCTIGGFSGIFSLLVSPMIRAWNRVSVFIAFTSIAAVLLLIQRYLFAGERASLRIAAFCLALCAFALWDQTTTPSLTRLAKNKVEFNSDASFAHAIEQQVPAGSAIYQLPYVGFPEGSTLNRLEPYDLARPFLHTSALRWSFGGMKGRDGDLFFRYLALEPVARQIEVIRRIGFNGIYIDRRGYADNGASIEAELTRNLGVTPIVSPTGDQVFFALASRVAGTSQVDLSGMTAHQIMERAGYVVDKLGPRNNNSLSEGIDLGQTSLPRFLENVRGLSTREDWGRWSDANVFPDVELSFVRPLPARFTLHVRMQGYGPNIGKPSSIMVGQQTRTVIPGAEIREFALRFDNPTAARTIRIQPVLPRSPQQSGAGNDGRLLGVGIQKLWITTGDDPALESESGRYPAGA</sequence>